<dbReference type="GO" id="GO:0043546">
    <property type="term" value="F:molybdopterin cofactor binding"/>
    <property type="evidence" value="ECO:0007669"/>
    <property type="project" value="InterPro"/>
</dbReference>
<dbReference type="EMBL" id="UOGL01000349">
    <property type="protein sequence ID" value="VAX39622.1"/>
    <property type="molecule type" value="Genomic_DNA"/>
</dbReference>
<sequence length="113" mass="12350">MPETYILIPGRTSKQGTTLNEGKYTDGYQMEINTLMISPEDMKKLGMVDGDEVRMWNDVGDVTVPCKTAKGDELPPGLLFISYGDISSRLMGSDTQGSGMPDSKGFDVHLQKA</sequence>
<evidence type="ECO:0000259" key="2">
    <source>
        <dbReference type="Pfam" id="PF01568"/>
    </source>
</evidence>
<gene>
    <name evidence="3" type="ORF">MNBD_PLANCTO02-632</name>
</gene>
<dbReference type="GO" id="GO:0016491">
    <property type="term" value="F:oxidoreductase activity"/>
    <property type="evidence" value="ECO:0007669"/>
    <property type="project" value="InterPro"/>
</dbReference>
<evidence type="ECO:0000313" key="3">
    <source>
        <dbReference type="EMBL" id="VAX39622.1"/>
    </source>
</evidence>
<reference evidence="3" key="1">
    <citation type="submission" date="2018-06" db="EMBL/GenBank/DDBJ databases">
        <authorList>
            <person name="Zhirakovskaya E."/>
        </authorList>
    </citation>
    <scope>NUCLEOTIDE SEQUENCE</scope>
</reference>
<dbReference type="SUPFAM" id="SSF50692">
    <property type="entry name" value="ADC-like"/>
    <property type="match status" value="1"/>
</dbReference>
<dbReference type="AlphaFoldDB" id="A0A3B1DFP4"/>
<feature type="domain" description="Molybdopterin dinucleotide-binding" evidence="2">
    <location>
        <begin position="5"/>
        <end position="91"/>
    </location>
</feature>
<protein>
    <recommendedName>
        <fullName evidence="2">Molybdopterin dinucleotide-binding domain-containing protein</fullName>
    </recommendedName>
</protein>
<dbReference type="InterPro" id="IPR006657">
    <property type="entry name" value="MoPterin_dinucl-bd_dom"/>
</dbReference>
<dbReference type="Gene3D" id="2.40.40.20">
    <property type="match status" value="1"/>
</dbReference>
<feature type="region of interest" description="Disordered" evidence="1">
    <location>
        <begin position="92"/>
        <end position="113"/>
    </location>
</feature>
<accession>A0A3B1DFP4</accession>
<dbReference type="Pfam" id="PF01568">
    <property type="entry name" value="Molydop_binding"/>
    <property type="match status" value="1"/>
</dbReference>
<organism evidence="3">
    <name type="scientific">hydrothermal vent metagenome</name>
    <dbReference type="NCBI Taxonomy" id="652676"/>
    <lineage>
        <taxon>unclassified sequences</taxon>
        <taxon>metagenomes</taxon>
        <taxon>ecological metagenomes</taxon>
    </lineage>
</organism>
<dbReference type="InterPro" id="IPR009010">
    <property type="entry name" value="Asp_de-COase-like_dom_sf"/>
</dbReference>
<name>A0A3B1DFP4_9ZZZZ</name>
<proteinExistence type="predicted"/>
<evidence type="ECO:0000256" key="1">
    <source>
        <dbReference type="SAM" id="MobiDB-lite"/>
    </source>
</evidence>
<feature type="compositionally biased region" description="Basic and acidic residues" evidence="1">
    <location>
        <begin position="104"/>
        <end position="113"/>
    </location>
</feature>